<protein>
    <recommendedName>
        <fullName evidence="1">Alcohol dehydrogenase-like C-terminal domain-containing protein</fullName>
    </recommendedName>
</protein>
<evidence type="ECO:0000259" key="1">
    <source>
        <dbReference type="Pfam" id="PF00107"/>
    </source>
</evidence>
<sequence length="156" mass="17699">VKMLKEEFGFDDAFNYKSETDWDAALSKCFPKGIDIYFDNVGGKMLEAVLNHINMNARIPICGMISQYNQDWKESYGVRNLINLVGKCGKMQGFLTSQYMHCMEGFVEEMGGYMKEGKIKYREEVTHGIESFLEAFNSLFSGGNMGKALVQLTPNQ</sequence>
<dbReference type="Gene3D" id="3.40.50.720">
    <property type="entry name" value="NAD(P)-binding Rossmann-like Domain"/>
    <property type="match status" value="1"/>
</dbReference>
<comment type="caution">
    <text evidence="2">The sequence shown here is derived from an EMBL/GenBank/DDBJ whole genome shotgun (WGS) entry which is preliminary data.</text>
</comment>
<dbReference type="Pfam" id="PF00107">
    <property type="entry name" value="ADH_zinc_N"/>
    <property type="match status" value="1"/>
</dbReference>
<keyword evidence="3" id="KW-1185">Reference proteome</keyword>
<dbReference type="InterPro" id="IPR045010">
    <property type="entry name" value="MDR_fam"/>
</dbReference>
<organism evidence="2 3">
    <name type="scientific">Taxus chinensis</name>
    <name type="common">Chinese yew</name>
    <name type="synonym">Taxus wallichiana var. chinensis</name>
    <dbReference type="NCBI Taxonomy" id="29808"/>
    <lineage>
        <taxon>Eukaryota</taxon>
        <taxon>Viridiplantae</taxon>
        <taxon>Streptophyta</taxon>
        <taxon>Embryophyta</taxon>
        <taxon>Tracheophyta</taxon>
        <taxon>Spermatophyta</taxon>
        <taxon>Pinopsida</taxon>
        <taxon>Pinidae</taxon>
        <taxon>Conifers II</taxon>
        <taxon>Cupressales</taxon>
        <taxon>Taxaceae</taxon>
        <taxon>Taxus</taxon>
    </lineage>
</organism>
<dbReference type="PANTHER" id="PTHR43205">
    <property type="entry name" value="PROSTAGLANDIN REDUCTASE"/>
    <property type="match status" value="1"/>
</dbReference>
<dbReference type="AlphaFoldDB" id="A0AA38LCB0"/>
<proteinExistence type="predicted"/>
<evidence type="ECO:0000313" key="2">
    <source>
        <dbReference type="EMBL" id="KAH9318786.1"/>
    </source>
</evidence>
<dbReference type="EMBL" id="JAHRHJ020000004">
    <property type="protein sequence ID" value="KAH9318786.1"/>
    <property type="molecule type" value="Genomic_DNA"/>
</dbReference>
<reference evidence="2 3" key="1">
    <citation type="journal article" date="2021" name="Nat. Plants">
        <title>The Taxus genome provides insights into paclitaxel biosynthesis.</title>
        <authorList>
            <person name="Xiong X."/>
            <person name="Gou J."/>
            <person name="Liao Q."/>
            <person name="Li Y."/>
            <person name="Zhou Q."/>
            <person name="Bi G."/>
            <person name="Li C."/>
            <person name="Du R."/>
            <person name="Wang X."/>
            <person name="Sun T."/>
            <person name="Guo L."/>
            <person name="Liang H."/>
            <person name="Lu P."/>
            <person name="Wu Y."/>
            <person name="Zhang Z."/>
            <person name="Ro D.K."/>
            <person name="Shang Y."/>
            <person name="Huang S."/>
            <person name="Yan J."/>
        </authorList>
    </citation>
    <scope>NUCLEOTIDE SEQUENCE [LARGE SCALE GENOMIC DNA]</scope>
    <source>
        <strain evidence="2">Ta-2019</strain>
    </source>
</reference>
<dbReference type="PANTHER" id="PTHR43205:SF80">
    <property type="entry name" value="2-ALKENAL REDUCTASE (NADP(+)-DEPENDENT)-LIKE"/>
    <property type="match status" value="1"/>
</dbReference>
<dbReference type="Proteomes" id="UP000824469">
    <property type="component" value="Unassembled WGS sequence"/>
</dbReference>
<name>A0AA38LCB0_TAXCH</name>
<feature type="non-terminal residue" evidence="2">
    <location>
        <position position="1"/>
    </location>
</feature>
<dbReference type="GO" id="GO:0032440">
    <property type="term" value="F:2-alkenal reductase [NAD(P)H] activity"/>
    <property type="evidence" value="ECO:0007669"/>
    <property type="project" value="TreeGrafter"/>
</dbReference>
<evidence type="ECO:0000313" key="3">
    <source>
        <dbReference type="Proteomes" id="UP000824469"/>
    </source>
</evidence>
<feature type="domain" description="Alcohol dehydrogenase-like C-terminal" evidence="1">
    <location>
        <begin position="3"/>
        <end position="95"/>
    </location>
</feature>
<dbReference type="OMA" id="IARIHGC"/>
<accession>A0AA38LCB0</accession>
<dbReference type="SUPFAM" id="SSF51735">
    <property type="entry name" value="NAD(P)-binding Rossmann-fold domains"/>
    <property type="match status" value="1"/>
</dbReference>
<dbReference type="InterPro" id="IPR036291">
    <property type="entry name" value="NAD(P)-bd_dom_sf"/>
</dbReference>
<dbReference type="InterPro" id="IPR013149">
    <property type="entry name" value="ADH-like_C"/>
</dbReference>
<gene>
    <name evidence="2" type="ORF">KI387_020555</name>
</gene>